<dbReference type="NCBIfam" id="NF006828">
    <property type="entry name" value="PRK09350.1"/>
    <property type="match status" value="1"/>
</dbReference>
<accession>A0A1F5YVI2</accession>
<keyword evidence="3" id="KW-0067">ATP-binding</keyword>
<dbReference type="Proteomes" id="UP000178448">
    <property type="component" value="Unassembled WGS sequence"/>
</dbReference>
<dbReference type="AlphaFoldDB" id="A0A1F5YVI2"/>
<feature type="domain" description="Aminoacyl-transfer RNA synthetases class-II family profile" evidence="4">
    <location>
        <begin position="19"/>
        <end position="335"/>
    </location>
</feature>
<evidence type="ECO:0000256" key="3">
    <source>
        <dbReference type="ARBA" id="ARBA00022840"/>
    </source>
</evidence>
<evidence type="ECO:0000256" key="1">
    <source>
        <dbReference type="ARBA" id="ARBA00022598"/>
    </source>
</evidence>
<sequence length="343" mass="39723">MKTWQRLKKQPELWKRYFLREQVIRDIREFFHTRGFHEVETPLLLKNPPAESYVDVFRTTLYDRHRNPTDAYLATSPETSLKKLLAAGIGNCFALTKSFRNMETQSRLHNPEFTILEWYRTGVAYEKIMSDCEDLLKALSGVSGQKLRYQGNIIDVSPPWDRMTITEAFSRFAGINSHDLYDVKRLAGAARKKGYRTDGATWEQIYNQIFLNEIEPKLGLRKPVILYEYPAAVAALARIRKDNPLVAERFEFYIGGLEMGDAYTELIDWREQESRFKREMKEIERLGKTVYDYDQDFIQALKSGLPDCSGIAVGVDRIVMLLADVNDIAETLFFPGKDLFGAE</sequence>
<keyword evidence="2" id="KW-0547">Nucleotide-binding</keyword>
<dbReference type="Gene3D" id="3.30.930.10">
    <property type="entry name" value="Bira Bifunctional Protein, Domain 2"/>
    <property type="match status" value="1"/>
</dbReference>
<dbReference type="GO" id="GO:0000049">
    <property type="term" value="F:tRNA binding"/>
    <property type="evidence" value="ECO:0007669"/>
    <property type="project" value="TreeGrafter"/>
</dbReference>
<dbReference type="GO" id="GO:0005524">
    <property type="term" value="F:ATP binding"/>
    <property type="evidence" value="ECO:0007669"/>
    <property type="project" value="UniProtKB-KW"/>
</dbReference>
<organism evidence="5 6">
    <name type="scientific">Candidatus Gottesmanbacteria bacterium RBG_16_52_11</name>
    <dbReference type="NCBI Taxonomy" id="1798374"/>
    <lineage>
        <taxon>Bacteria</taxon>
        <taxon>Candidatus Gottesmaniibacteriota</taxon>
    </lineage>
</organism>
<evidence type="ECO:0000313" key="5">
    <source>
        <dbReference type="EMBL" id="OGG04116.1"/>
    </source>
</evidence>
<gene>
    <name evidence="5" type="ORF">A2Z33_03055</name>
</gene>
<dbReference type="InterPro" id="IPR045864">
    <property type="entry name" value="aa-tRNA-synth_II/BPL/LPL"/>
</dbReference>
<evidence type="ECO:0000259" key="4">
    <source>
        <dbReference type="PROSITE" id="PS50862"/>
    </source>
</evidence>
<evidence type="ECO:0000313" key="6">
    <source>
        <dbReference type="Proteomes" id="UP000178448"/>
    </source>
</evidence>
<keyword evidence="1" id="KW-0436">Ligase</keyword>
<dbReference type="NCBIfam" id="TIGR00462">
    <property type="entry name" value="genX"/>
    <property type="match status" value="1"/>
</dbReference>
<dbReference type="GO" id="GO:0006430">
    <property type="term" value="P:lysyl-tRNA aminoacylation"/>
    <property type="evidence" value="ECO:0007669"/>
    <property type="project" value="InterPro"/>
</dbReference>
<dbReference type="PANTHER" id="PTHR42918:SF6">
    <property type="entry name" value="ELONGATION FACTOR P--(R)-BETA-LYSINE LIGASE"/>
    <property type="match status" value="1"/>
</dbReference>
<comment type="caution">
    <text evidence="5">The sequence shown here is derived from an EMBL/GenBank/DDBJ whole genome shotgun (WGS) entry which is preliminary data.</text>
</comment>
<dbReference type="InterPro" id="IPR004364">
    <property type="entry name" value="Aa-tRNA-synt_II"/>
</dbReference>
<dbReference type="SUPFAM" id="SSF55681">
    <property type="entry name" value="Class II aaRS and biotin synthetases"/>
    <property type="match status" value="1"/>
</dbReference>
<evidence type="ECO:0000256" key="2">
    <source>
        <dbReference type="ARBA" id="ARBA00022741"/>
    </source>
</evidence>
<protein>
    <submittedName>
        <fullName evidence="5">EF-P lysine aminoacylase GenX</fullName>
    </submittedName>
</protein>
<dbReference type="InterPro" id="IPR006195">
    <property type="entry name" value="aa-tRNA-synth_II"/>
</dbReference>
<dbReference type="PROSITE" id="PS50862">
    <property type="entry name" value="AA_TRNA_LIGASE_II"/>
    <property type="match status" value="1"/>
</dbReference>
<name>A0A1F5YVI2_9BACT</name>
<dbReference type="PANTHER" id="PTHR42918">
    <property type="entry name" value="LYSYL-TRNA SYNTHETASE"/>
    <property type="match status" value="1"/>
</dbReference>
<dbReference type="PRINTS" id="PR00982">
    <property type="entry name" value="TRNASYNTHLYS"/>
</dbReference>
<dbReference type="GO" id="GO:0005829">
    <property type="term" value="C:cytosol"/>
    <property type="evidence" value="ECO:0007669"/>
    <property type="project" value="TreeGrafter"/>
</dbReference>
<dbReference type="Pfam" id="PF00152">
    <property type="entry name" value="tRNA-synt_2"/>
    <property type="match status" value="1"/>
</dbReference>
<dbReference type="InterPro" id="IPR018149">
    <property type="entry name" value="Lys-tRNA-synth_II_C"/>
</dbReference>
<dbReference type="InterPro" id="IPR004525">
    <property type="entry name" value="EpmA"/>
</dbReference>
<dbReference type="GO" id="GO:0004824">
    <property type="term" value="F:lysine-tRNA ligase activity"/>
    <property type="evidence" value="ECO:0007669"/>
    <property type="project" value="InterPro"/>
</dbReference>
<dbReference type="STRING" id="1798374.A2Z33_03055"/>
<reference evidence="5 6" key="1">
    <citation type="journal article" date="2016" name="Nat. Commun.">
        <title>Thousands of microbial genomes shed light on interconnected biogeochemical processes in an aquifer system.</title>
        <authorList>
            <person name="Anantharaman K."/>
            <person name="Brown C.T."/>
            <person name="Hug L.A."/>
            <person name="Sharon I."/>
            <person name="Castelle C.J."/>
            <person name="Probst A.J."/>
            <person name="Thomas B.C."/>
            <person name="Singh A."/>
            <person name="Wilkins M.J."/>
            <person name="Karaoz U."/>
            <person name="Brodie E.L."/>
            <person name="Williams K.H."/>
            <person name="Hubbard S.S."/>
            <person name="Banfield J.F."/>
        </authorList>
    </citation>
    <scope>NUCLEOTIDE SEQUENCE [LARGE SCALE GENOMIC DNA]</scope>
</reference>
<proteinExistence type="predicted"/>
<dbReference type="EMBL" id="MFJD01000004">
    <property type="protein sequence ID" value="OGG04116.1"/>
    <property type="molecule type" value="Genomic_DNA"/>
</dbReference>